<accession>A0ABV5CXL5</accession>
<sequence>MIGAVQILAIGYKQAELPKEIGRQINLLRSSDAVRLLDVYAIHKARDRTITEQAIEAISDWDGNLIRKILTSAGAHRAFSSYTTDASGFLVQGTPIPDPTVSVPAGTNLVILLIEHLWAGPLQDAMRNGSAFPLAGGWAGRDVLQKAGLVMNDTAD</sequence>
<keyword evidence="2" id="KW-1185">Reference proteome</keyword>
<reference evidence="1 2" key="1">
    <citation type="submission" date="2024-04" db="EMBL/GenBank/DDBJ databases">
        <title>Polymorphospora sp. isolated from Baiyangdian Lake in Xiong'an New Area.</title>
        <authorList>
            <person name="Zhang X."/>
            <person name="Liu J."/>
        </authorList>
    </citation>
    <scope>NUCLEOTIDE SEQUENCE [LARGE SCALE GENOMIC DNA]</scope>
    <source>
        <strain evidence="1 2">2-325</strain>
    </source>
</reference>
<name>A0ABV5CXL5_9ACTN</name>
<gene>
    <name evidence="1" type="ORF">AAFH96_25845</name>
</gene>
<evidence type="ECO:0000313" key="1">
    <source>
        <dbReference type="EMBL" id="MFB6396499.1"/>
    </source>
</evidence>
<proteinExistence type="predicted"/>
<evidence type="ECO:0000313" key="2">
    <source>
        <dbReference type="Proteomes" id="UP001582793"/>
    </source>
</evidence>
<comment type="caution">
    <text evidence="1">The sequence shown here is derived from an EMBL/GenBank/DDBJ whole genome shotgun (WGS) entry which is preliminary data.</text>
</comment>
<dbReference type="RefSeq" id="WP_375735911.1">
    <property type="nucleotide sequence ID" value="NZ_JBCGDC010000094.1"/>
</dbReference>
<dbReference type="Proteomes" id="UP001582793">
    <property type="component" value="Unassembled WGS sequence"/>
</dbReference>
<protein>
    <submittedName>
        <fullName evidence="1">Uncharacterized protein</fullName>
    </submittedName>
</protein>
<organism evidence="1 2">
    <name type="scientific">Polymorphospora lycopeni</name>
    <dbReference type="NCBI Taxonomy" id="3140240"/>
    <lineage>
        <taxon>Bacteria</taxon>
        <taxon>Bacillati</taxon>
        <taxon>Actinomycetota</taxon>
        <taxon>Actinomycetes</taxon>
        <taxon>Micromonosporales</taxon>
        <taxon>Micromonosporaceae</taxon>
        <taxon>Polymorphospora</taxon>
    </lineage>
</organism>
<dbReference type="EMBL" id="JBCGDC010000094">
    <property type="protein sequence ID" value="MFB6396499.1"/>
    <property type="molecule type" value="Genomic_DNA"/>
</dbReference>